<sequence>MAPHMTVAFQLIKQLIAILKQAGRTACGQKLVVEGLVKTRPFVRAGCEEIIIRPLCLQQAMAGNNDTLLPRRVSVLDGLSESDFIQLRARLVKIPKLFDADRDDCKASMVALGDKALRREATQRFTNRRHSDIESGRQLTDVKLGVRRYFSGNNLLSKGVVNTAGQSSFGYGHGSVIHGKFLQMIAADRSYIAFDRSFNKGIHV</sequence>
<proteinExistence type="predicted"/>
<protein>
    <submittedName>
        <fullName evidence="1">Uncharacterized protein</fullName>
    </submittedName>
</protein>
<evidence type="ECO:0000313" key="1">
    <source>
        <dbReference type="EMBL" id="CVI62479.1"/>
    </source>
</evidence>
<keyword evidence="2" id="KW-1185">Reference proteome</keyword>
<dbReference type="Proteomes" id="UP000192140">
    <property type="component" value="Unassembled WGS sequence"/>
</dbReference>
<organism evidence="1 2">
    <name type="scientific">Agrobacterium deltaense NCPPB 1641</name>
    <dbReference type="NCBI Taxonomy" id="1183425"/>
    <lineage>
        <taxon>Bacteria</taxon>
        <taxon>Pseudomonadati</taxon>
        <taxon>Pseudomonadota</taxon>
        <taxon>Alphaproteobacteria</taxon>
        <taxon>Hyphomicrobiales</taxon>
        <taxon>Rhizobiaceae</taxon>
        <taxon>Rhizobium/Agrobacterium group</taxon>
        <taxon>Agrobacterium</taxon>
    </lineage>
</organism>
<comment type="caution">
    <text evidence="1">The sequence shown here is derived from an EMBL/GenBank/DDBJ whole genome shotgun (WGS) entry which is preliminary data.</text>
</comment>
<dbReference type="EMBL" id="FCNP01000044">
    <property type="protein sequence ID" value="CVI62479.1"/>
    <property type="molecule type" value="Genomic_DNA"/>
</dbReference>
<dbReference type="AlphaFoldDB" id="A0A1S7U6Q0"/>
<accession>A0A1S7U6Q0</accession>
<evidence type="ECO:0000313" key="2">
    <source>
        <dbReference type="Proteomes" id="UP000192140"/>
    </source>
</evidence>
<gene>
    <name evidence="1" type="ORF">AGR7A_Lc60010</name>
</gene>
<reference evidence="1" key="1">
    <citation type="submission" date="2016-01" db="EMBL/GenBank/DDBJ databases">
        <authorList>
            <person name="Regsiter A."/>
            <person name="william w."/>
        </authorList>
    </citation>
    <scope>NUCLEOTIDE SEQUENCE</scope>
    <source>
        <strain evidence="1">NCPPB 1641</strain>
    </source>
</reference>
<name>A0A1S7U6Q0_9HYPH</name>